<dbReference type="OrthoDB" id="417952at2759"/>
<proteinExistence type="predicted"/>
<evidence type="ECO:0000313" key="1">
    <source>
        <dbReference type="EMBL" id="KAG7356586.1"/>
    </source>
</evidence>
<comment type="caution">
    <text evidence="1">The sequence shown here is derived from an EMBL/GenBank/DDBJ whole genome shotgun (WGS) entry which is preliminary data.</text>
</comment>
<reference evidence="1" key="2">
    <citation type="submission" date="2021-04" db="EMBL/GenBank/DDBJ databases">
        <authorList>
            <person name="Podell S."/>
        </authorList>
    </citation>
    <scope>NUCLEOTIDE SEQUENCE</scope>
    <source>
        <strain evidence="1">Hildebrandi</strain>
    </source>
</reference>
<protein>
    <submittedName>
        <fullName evidence="1">Phosphatase</fullName>
    </submittedName>
</protein>
<name>A0A9K3L892_9STRA</name>
<organism evidence="1 2">
    <name type="scientific">Nitzschia inconspicua</name>
    <dbReference type="NCBI Taxonomy" id="303405"/>
    <lineage>
        <taxon>Eukaryota</taxon>
        <taxon>Sar</taxon>
        <taxon>Stramenopiles</taxon>
        <taxon>Ochrophyta</taxon>
        <taxon>Bacillariophyta</taxon>
        <taxon>Bacillariophyceae</taxon>
        <taxon>Bacillariophycidae</taxon>
        <taxon>Bacillariales</taxon>
        <taxon>Bacillariaceae</taxon>
        <taxon>Nitzschia</taxon>
    </lineage>
</organism>
<evidence type="ECO:0000313" key="2">
    <source>
        <dbReference type="Proteomes" id="UP000693970"/>
    </source>
</evidence>
<reference evidence="1" key="1">
    <citation type="journal article" date="2021" name="Sci. Rep.">
        <title>Diploid genomic architecture of Nitzschia inconspicua, an elite biomass production diatom.</title>
        <authorList>
            <person name="Oliver A."/>
            <person name="Podell S."/>
            <person name="Pinowska A."/>
            <person name="Traller J.C."/>
            <person name="Smith S.R."/>
            <person name="McClure R."/>
            <person name="Beliaev A."/>
            <person name="Bohutskyi P."/>
            <person name="Hill E.A."/>
            <person name="Rabines A."/>
            <person name="Zheng H."/>
            <person name="Allen L.Z."/>
            <person name="Kuo A."/>
            <person name="Grigoriev I.V."/>
            <person name="Allen A.E."/>
            <person name="Hazlebeck D."/>
            <person name="Allen E.E."/>
        </authorList>
    </citation>
    <scope>NUCLEOTIDE SEQUENCE</scope>
    <source>
        <strain evidence="1">Hildebrandi</strain>
    </source>
</reference>
<dbReference type="Proteomes" id="UP000693970">
    <property type="component" value="Unassembled WGS sequence"/>
</dbReference>
<dbReference type="AlphaFoldDB" id="A0A9K3L892"/>
<dbReference type="EMBL" id="JAGRRH010000015">
    <property type="protein sequence ID" value="KAG7356586.1"/>
    <property type="molecule type" value="Genomic_DNA"/>
</dbReference>
<gene>
    <name evidence="1" type="ORF">IV203_001272</name>
</gene>
<accession>A0A9K3L892</accession>
<sequence>MPNTAVVYALDFDGVLVDSAGETAQSGTRGARILWPSASWTIPEGDHGKMKSLIERFRVVRPVLYVGWESIVMVKLLLDPDEGWPSNDDILKSFHSELKEKVMQQSGFNEFDYGQAMKVARDSWIAQDDAQDWISAHGFFEGACNAVKDYLQNSGNDNIYVITTKAKNFAERLLEERGLYGKDDLLKASHIFGLGSGEKAQVLKSIVETRTGETIAVMVEDNVATLDKIMTSPIPGQVLPVVAAWGYNTEEQLKDAQEHGYLILNDKDSSSLAEILKDDEVIKHYQQQQH</sequence>
<keyword evidence="2" id="KW-1185">Reference proteome</keyword>